<dbReference type="EMBL" id="PDXQ01000001">
    <property type="protein sequence ID" value="TRZ32886.1"/>
    <property type="molecule type" value="Genomic_DNA"/>
</dbReference>
<evidence type="ECO:0000256" key="2">
    <source>
        <dbReference type="SAM" id="SignalP"/>
    </source>
</evidence>
<gene>
    <name evidence="5" type="ORF">AUF17_01830</name>
    <name evidence="4" type="ORF">EK398_17340</name>
    <name evidence="3" type="ORF">P7D79_07640</name>
</gene>
<proteinExistence type="predicted"/>
<dbReference type="EMBL" id="RYZS01000001">
    <property type="protein sequence ID" value="RVU96451.1"/>
    <property type="molecule type" value="Genomic_DNA"/>
</dbReference>
<keyword evidence="1 2" id="KW-0732">Signal</keyword>
<dbReference type="RefSeq" id="WP_102866043.1">
    <property type="nucleotide sequence ID" value="NZ_CAAKNX010000087.1"/>
</dbReference>
<dbReference type="Gene3D" id="3.40.190.170">
    <property type="entry name" value="Bacterial extracellular solute-binding protein, family 7"/>
    <property type="match status" value="1"/>
</dbReference>
<dbReference type="InterPro" id="IPR038404">
    <property type="entry name" value="TRAP_DctP_sf"/>
</dbReference>
<dbReference type="GeneID" id="69569110"/>
<protein>
    <submittedName>
        <fullName evidence="3">TRAP transporter substrate-binding protein</fullName>
    </submittedName>
</protein>
<evidence type="ECO:0000256" key="1">
    <source>
        <dbReference type="ARBA" id="ARBA00022729"/>
    </source>
</evidence>
<reference evidence="4 6" key="2">
    <citation type="submission" date="2018-12" db="EMBL/GenBank/DDBJ databases">
        <title>A novel vanA-carrying plasmid in a clinical isolate of Enterococcus avium.</title>
        <authorList>
            <person name="Bernasconi O.J."/>
            <person name="Luzzaro F."/>
            <person name="Endimiani A."/>
        </authorList>
    </citation>
    <scope>NUCLEOTIDE SEQUENCE [LARGE SCALE GENOMIC DNA]</scope>
    <source>
        <strain evidence="4 6">LC0559/18</strain>
    </source>
</reference>
<feature type="signal peptide" evidence="2">
    <location>
        <begin position="1"/>
        <end position="21"/>
    </location>
</feature>
<dbReference type="InterPro" id="IPR018389">
    <property type="entry name" value="DctP_fam"/>
</dbReference>
<dbReference type="GO" id="GO:0030246">
    <property type="term" value="F:carbohydrate binding"/>
    <property type="evidence" value="ECO:0007669"/>
    <property type="project" value="TreeGrafter"/>
</dbReference>
<dbReference type="Pfam" id="PF03480">
    <property type="entry name" value="DctP"/>
    <property type="match status" value="1"/>
</dbReference>
<dbReference type="SUPFAM" id="SSF53850">
    <property type="entry name" value="Periplasmic binding protein-like II"/>
    <property type="match status" value="1"/>
</dbReference>
<sequence>MKIRSLILTAAALVTTTFLLSGCSNTKVAAADEQAVTLRYAYASNSQPVVDSMKEFGRLVKEKTNGKVEIEYYPDAQLGGETELIELTQTGAIDFTKVSGSALESFSKDYSIFGIPYLFDDEEHFFRVMENEKIMNEIYQSTEELGFVGLTYYDSGQRSFYMTEGPIKTPEDLKGKKIRVMQSETAIKMVELLGGSAVPMGSNEVYTSLQSNLINGAENNEFVLFTAGHGGVAKYYSYDEHTRVPDVVIMNDSVKERLTAEQYKAVQEAAKESTEYEKKVFKKAVEEEKKIATKDYGVQYNEVDSEPFQKLVQPLHDEFKNNEDYRELYQEIRALAEKVGEDK</sequence>
<accession>A0A2N8PYR6</accession>
<dbReference type="Proteomes" id="UP000316316">
    <property type="component" value="Unassembled WGS sequence"/>
</dbReference>
<dbReference type="PANTHER" id="PTHR33376">
    <property type="match status" value="1"/>
</dbReference>
<evidence type="ECO:0000313" key="8">
    <source>
        <dbReference type="Proteomes" id="UP001264335"/>
    </source>
</evidence>
<comment type="caution">
    <text evidence="5">The sequence shown here is derived from an EMBL/GenBank/DDBJ whole genome shotgun (WGS) entry which is preliminary data.</text>
</comment>
<dbReference type="PANTHER" id="PTHR33376:SF2">
    <property type="entry name" value="DICARBOXYLATE-BINDING PERIPLASMIC PROTEIN"/>
    <property type="match status" value="1"/>
</dbReference>
<dbReference type="NCBIfam" id="NF037995">
    <property type="entry name" value="TRAP_S1"/>
    <property type="match status" value="1"/>
</dbReference>
<reference evidence="3 8" key="3">
    <citation type="submission" date="2023-03" db="EMBL/GenBank/DDBJ databases">
        <authorList>
            <person name="Shen W."/>
            <person name="Cai J."/>
        </authorList>
    </citation>
    <scope>NUCLEOTIDE SEQUENCE [LARGE SCALE GENOMIC DNA]</scope>
    <source>
        <strain evidence="3 8">Y2</strain>
    </source>
</reference>
<evidence type="ECO:0000313" key="4">
    <source>
        <dbReference type="EMBL" id="RVU96451.1"/>
    </source>
</evidence>
<dbReference type="Proteomes" id="UP000288388">
    <property type="component" value="Unassembled WGS sequence"/>
</dbReference>
<evidence type="ECO:0000313" key="7">
    <source>
        <dbReference type="Proteomes" id="UP000316316"/>
    </source>
</evidence>
<reference evidence="5 7" key="1">
    <citation type="submission" date="2017-10" db="EMBL/GenBank/DDBJ databases">
        <title>FDA dAtabase for Regulatory Grade micrObial Sequences (FDA-ARGOS): Supporting development and validation of Infectious Disease Dx tests.</title>
        <authorList>
            <person name="Campos J."/>
            <person name="Goldberg B."/>
            <person name="Tallon L.J."/>
            <person name="Sadzewicz L."/>
            <person name="Sengamalay N."/>
            <person name="Ott S."/>
            <person name="Godinez A."/>
            <person name="Nagaraj S."/>
            <person name="Vyas G."/>
            <person name="Aluvathingal J."/>
            <person name="Nadendla S."/>
            <person name="Geyer C."/>
            <person name="Nandy P."/>
            <person name="Hobson J."/>
            <person name="Sichtig H."/>
        </authorList>
    </citation>
    <scope>NUCLEOTIDE SEQUENCE [LARGE SCALE GENOMIC DNA]</scope>
    <source>
        <strain evidence="5 7">FDAARGOS_185</strain>
    </source>
</reference>
<dbReference type="EMBL" id="JARPWY010000015">
    <property type="protein sequence ID" value="MDT2514108.1"/>
    <property type="molecule type" value="Genomic_DNA"/>
</dbReference>
<dbReference type="PROSITE" id="PS51257">
    <property type="entry name" value="PROKAR_LIPOPROTEIN"/>
    <property type="match status" value="1"/>
</dbReference>
<dbReference type="GO" id="GO:0030288">
    <property type="term" value="C:outer membrane-bounded periplasmic space"/>
    <property type="evidence" value="ECO:0007669"/>
    <property type="project" value="InterPro"/>
</dbReference>
<dbReference type="CDD" id="cd13671">
    <property type="entry name" value="PBP2_TRAP_SBP_like_3"/>
    <property type="match status" value="1"/>
</dbReference>
<dbReference type="GO" id="GO:0055085">
    <property type="term" value="P:transmembrane transport"/>
    <property type="evidence" value="ECO:0007669"/>
    <property type="project" value="InterPro"/>
</dbReference>
<name>A0A2N8PYR6_ENTAV</name>
<organism evidence="5 7">
    <name type="scientific">Enterococcus avium</name>
    <name type="common">Streptococcus avium</name>
    <dbReference type="NCBI Taxonomy" id="33945"/>
    <lineage>
        <taxon>Bacteria</taxon>
        <taxon>Bacillati</taxon>
        <taxon>Bacillota</taxon>
        <taxon>Bacilli</taxon>
        <taxon>Lactobacillales</taxon>
        <taxon>Enterococcaceae</taxon>
        <taxon>Enterococcus</taxon>
    </lineage>
</organism>
<evidence type="ECO:0000313" key="3">
    <source>
        <dbReference type="EMBL" id="MDT2514108.1"/>
    </source>
</evidence>
<dbReference type="InterPro" id="IPR004682">
    <property type="entry name" value="TRAP_DctP"/>
</dbReference>
<evidence type="ECO:0000313" key="5">
    <source>
        <dbReference type="EMBL" id="TRZ32886.1"/>
    </source>
</evidence>
<dbReference type="AlphaFoldDB" id="A0A2N8PYR6"/>
<evidence type="ECO:0000313" key="6">
    <source>
        <dbReference type="Proteomes" id="UP000288388"/>
    </source>
</evidence>
<dbReference type="NCBIfam" id="TIGR00787">
    <property type="entry name" value="dctP"/>
    <property type="match status" value="1"/>
</dbReference>
<feature type="chain" id="PRO_5044384666" evidence="2">
    <location>
        <begin position="22"/>
        <end position="343"/>
    </location>
</feature>
<dbReference type="Proteomes" id="UP001264335">
    <property type="component" value="Unassembled WGS sequence"/>
</dbReference>
<dbReference type="PIRSF" id="PIRSF006470">
    <property type="entry name" value="DctB"/>
    <property type="match status" value="1"/>
</dbReference>